<dbReference type="Proteomes" id="UP000652761">
    <property type="component" value="Unassembled WGS sequence"/>
</dbReference>
<proteinExistence type="predicted"/>
<reference evidence="1" key="1">
    <citation type="submission" date="2017-07" db="EMBL/GenBank/DDBJ databases">
        <title>Taro Niue Genome Assembly and Annotation.</title>
        <authorList>
            <person name="Atibalentja N."/>
            <person name="Keating K."/>
            <person name="Fields C.J."/>
        </authorList>
    </citation>
    <scope>NUCLEOTIDE SEQUENCE</scope>
    <source>
        <strain evidence="1">Niue_2</strain>
        <tissue evidence="1">Leaf</tissue>
    </source>
</reference>
<keyword evidence="2" id="KW-1185">Reference proteome</keyword>
<organism evidence="1 2">
    <name type="scientific">Colocasia esculenta</name>
    <name type="common">Wild taro</name>
    <name type="synonym">Arum esculentum</name>
    <dbReference type="NCBI Taxonomy" id="4460"/>
    <lineage>
        <taxon>Eukaryota</taxon>
        <taxon>Viridiplantae</taxon>
        <taxon>Streptophyta</taxon>
        <taxon>Embryophyta</taxon>
        <taxon>Tracheophyta</taxon>
        <taxon>Spermatophyta</taxon>
        <taxon>Magnoliopsida</taxon>
        <taxon>Liliopsida</taxon>
        <taxon>Araceae</taxon>
        <taxon>Aroideae</taxon>
        <taxon>Colocasieae</taxon>
        <taxon>Colocasia</taxon>
    </lineage>
</organism>
<protein>
    <submittedName>
        <fullName evidence="1">Uncharacterized protein</fullName>
    </submittedName>
</protein>
<sequence length="144" mass="16239">MVVSPGLGDPGEPPQFAGRESYVQSLSNNLGFHYLRYSPLMDTTTPSSAGLPSHEGNYNTLDPHQVFLHNRREHNTLDPHQVFLHIRREQAQDKNKQENKPLDQALARQDLKLLALRANNLNKALSRNYTGSLRISITAQRAKS</sequence>
<dbReference type="AlphaFoldDB" id="A0A843W3V6"/>
<evidence type="ECO:0000313" key="1">
    <source>
        <dbReference type="EMBL" id="MQL99694.1"/>
    </source>
</evidence>
<comment type="caution">
    <text evidence="1">The sequence shown here is derived from an EMBL/GenBank/DDBJ whole genome shotgun (WGS) entry which is preliminary data.</text>
</comment>
<dbReference type="EMBL" id="NMUH01002394">
    <property type="protein sequence ID" value="MQL99694.1"/>
    <property type="molecule type" value="Genomic_DNA"/>
</dbReference>
<gene>
    <name evidence="1" type="ORF">Taro_032422</name>
</gene>
<name>A0A843W3V6_COLES</name>
<accession>A0A843W3V6</accession>
<evidence type="ECO:0000313" key="2">
    <source>
        <dbReference type="Proteomes" id="UP000652761"/>
    </source>
</evidence>